<sequence>MATDDYTMGQEVTEHLGMTVAEDRLRGLVARAKREMLAETNLDTIDFYRDSHAESALFWLTCIYVVGEQSSGGSGFAIGELEVDGASSDRDPLAVWRRRYNDRLNALSGTGGGYTIGGSARTDRDYSFEDSATY</sequence>
<evidence type="ECO:0000313" key="1">
    <source>
        <dbReference type="EMBL" id="RCU47929.1"/>
    </source>
</evidence>
<keyword evidence="2" id="KW-1185">Reference proteome</keyword>
<gene>
    <name evidence="1" type="ORF">DU504_11870</name>
</gene>
<dbReference type="EMBL" id="QPHM01000001">
    <property type="protein sequence ID" value="RCU47929.1"/>
    <property type="molecule type" value="Genomic_DNA"/>
</dbReference>
<protein>
    <submittedName>
        <fullName evidence="1">Uncharacterized protein</fullName>
    </submittedName>
</protein>
<accession>A0A368NF20</accession>
<dbReference type="RefSeq" id="WP_114449488.1">
    <property type="nucleotide sequence ID" value="NZ_QPHM01000001.1"/>
</dbReference>
<evidence type="ECO:0000313" key="2">
    <source>
        <dbReference type="Proteomes" id="UP000252189"/>
    </source>
</evidence>
<dbReference type="AlphaFoldDB" id="A0A368NF20"/>
<organism evidence="1 2">
    <name type="scientific">Haloplanus salinus</name>
    <dbReference type="NCBI Taxonomy" id="1126245"/>
    <lineage>
        <taxon>Archaea</taxon>
        <taxon>Methanobacteriati</taxon>
        <taxon>Methanobacteriota</taxon>
        <taxon>Stenosarchaea group</taxon>
        <taxon>Halobacteria</taxon>
        <taxon>Halobacteriales</taxon>
        <taxon>Haloferacaceae</taxon>
        <taxon>Haloplanus</taxon>
    </lineage>
</organism>
<dbReference type="Proteomes" id="UP000252189">
    <property type="component" value="Unassembled WGS sequence"/>
</dbReference>
<comment type="caution">
    <text evidence="1">The sequence shown here is derived from an EMBL/GenBank/DDBJ whole genome shotgun (WGS) entry which is preliminary data.</text>
</comment>
<reference evidence="1 2" key="1">
    <citation type="submission" date="2018-07" db="EMBL/GenBank/DDBJ databases">
        <title>Genome sequences of Haloplanus salinus JCM 18368T.</title>
        <authorList>
            <person name="Kim Y.B."/>
            <person name="Roh S.W."/>
        </authorList>
    </citation>
    <scope>NUCLEOTIDE SEQUENCE [LARGE SCALE GENOMIC DNA]</scope>
    <source>
        <strain evidence="1 2">JCM 18368</strain>
    </source>
</reference>
<dbReference type="OrthoDB" id="346389at2157"/>
<name>A0A368NF20_9EURY</name>
<proteinExistence type="predicted"/>